<gene>
    <name evidence="1" type="ORF">EYF80_001109</name>
</gene>
<comment type="caution">
    <text evidence="1">The sequence shown here is derived from an EMBL/GenBank/DDBJ whole genome shotgun (WGS) entry which is preliminary data.</text>
</comment>
<organism evidence="1 2">
    <name type="scientific">Liparis tanakae</name>
    <name type="common">Tanaka's snailfish</name>
    <dbReference type="NCBI Taxonomy" id="230148"/>
    <lineage>
        <taxon>Eukaryota</taxon>
        <taxon>Metazoa</taxon>
        <taxon>Chordata</taxon>
        <taxon>Craniata</taxon>
        <taxon>Vertebrata</taxon>
        <taxon>Euteleostomi</taxon>
        <taxon>Actinopterygii</taxon>
        <taxon>Neopterygii</taxon>
        <taxon>Teleostei</taxon>
        <taxon>Neoteleostei</taxon>
        <taxon>Acanthomorphata</taxon>
        <taxon>Eupercaria</taxon>
        <taxon>Perciformes</taxon>
        <taxon>Cottioidei</taxon>
        <taxon>Cottales</taxon>
        <taxon>Liparidae</taxon>
        <taxon>Liparis</taxon>
    </lineage>
</organism>
<name>A0A4Z2JFL9_9TELE</name>
<dbReference type="AlphaFoldDB" id="A0A4Z2JFL9"/>
<evidence type="ECO:0000313" key="2">
    <source>
        <dbReference type="Proteomes" id="UP000314294"/>
    </source>
</evidence>
<reference evidence="1 2" key="1">
    <citation type="submission" date="2019-03" db="EMBL/GenBank/DDBJ databases">
        <title>First draft genome of Liparis tanakae, snailfish: a comprehensive survey of snailfish specific genes.</title>
        <authorList>
            <person name="Kim W."/>
            <person name="Song I."/>
            <person name="Jeong J.-H."/>
            <person name="Kim D."/>
            <person name="Kim S."/>
            <person name="Ryu S."/>
            <person name="Song J.Y."/>
            <person name="Lee S.K."/>
        </authorList>
    </citation>
    <scope>NUCLEOTIDE SEQUENCE [LARGE SCALE GENOMIC DNA]</scope>
    <source>
        <tissue evidence="1">Muscle</tissue>
    </source>
</reference>
<proteinExistence type="predicted"/>
<evidence type="ECO:0000313" key="1">
    <source>
        <dbReference type="EMBL" id="TNN88777.1"/>
    </source>
</evidence>
<accession>A0A4Z2JFL9</accession>
<keyword evidence="2" id="KW-1185">Reference proteome</keyword>
<sequence length="169" mass="18249">MDTLRHKLIASSPVQIIGHAVLSVSLARDGRHSHRVLLFAVVSVVGHFTNILQENLSTANRKITAGGIGDDRVSLELSSVEEETTEKTSMAEASIFLTPPLPTSFVLFISPISGSHAVLSVTSPLESPLSFHRLSQLSMPGLVLLQIRPCVPIESEPRSRSQKSGDFSK</sequence>
<dbReference type="Proteomes" id="UP000314294">
    <property type="component" value="Unassembled WGS sequence"/>
</dbReference>
<protein>
    <submittedName>
        <fullName evidence="1">Uncharacterized protein</fullName>
    </submittedName>
</protein>
<dbReference type="EMBL" id="SRLO01000004">
    <property type="protein sequence ID" value="TNN88777.1"/>
    <property type="molecule type" value="Genomic_DNA"/>
</dbReference>